<sequence>AQPAAAPPPATSNLLPILTALSSSNDELDESKSAPAKPKSFRKSFESQNGTKTTEVRVPHPDDESFRTFFKSNRSNFPPICPTSSHFLSKPFCDAHPPNPSRKTTDAITHIDVIIPPAESAPGDNKPEDSFGSVKRESELLVMKKNMPLVRRKSSGKSKNPLKALAARMDFRNQKYTENHQRGSSSKDPDESV</sequence>
<evidence type="ECO:0000313" key="2">
    <source>
        <dbReference type="EMBL" id="CAG7815341.1"/>
    </source>
</evidence>
<comment type="caution">
    <text evidence="2">The sequence shown here is derived from an EMBL/GenBank/DDBJ whole genome shotgun (WGS) entry which is preliminary data.</text>
</comment>
<proteinExistence type="predicted"/>
<feature type="compositionally biased region" description="Basic and acidic residues" evidence="1">
    <location>
        <begin position="54"/>
        <end position="63"/>
    </location>
</feature>
<feature type="compositionally biased region" description="Basic and acidic residues" evidence="1">
    <location>
        <begin position="169"/>
        <end position="193"/>
    </location>
</feature>
<protein>
    <submittedName>
        <fullName evidence="2">Uncharacterized protein</fullName>
    </submittedName>
</protein>
<feature type="compositionally biased region" description="Basic and acidic residues" evidence="1">
    <location>
        <begin position="125"/>
        <end position="139"/>
    </location>
</feature>
<dbReference type="Proteomes" id="UP000708208">
    <property type="component" value="Unassembled WGS sequence"/>
</dbReference>
<evidence type="ECO:0000256" key="1">
    <source>
        <dbReference type="SAM" id="MobiDB-lite"/>
    </source>
</evidence>
<dbReference type="OrthoDB" id="10679041at2759"/>
<feature type="region of interest" description="Disordered" evidence="1">
    <location>
        <begin position="115"/>
        <end position="193"/>
    </location>
</feature>
<organism evidence="2 3">
    <name type="scientific">Allacma fusca</name>
    <dbReference type="NCBI Taxonomy" id="39272"/>
    <lineage>
        <taxon>Eukaryota</taxon>
        <taxon>Metazoa</taxon>
        <taxon>Ecdysozoa</taxon>
        <taxon>Arthropoda</taxon>
        <taxon>Hexapoda</taxon>
        <taxon>Collembola</taxon>
        <taxon>Symphypleona</taxon>
        <taxon>Sminthuridae</taxon>
        <taxon>Allacma</taxon>
    </lineage>
</organism>
<feature type="non-terminal residue" evidence="2">
    <location>
        <position position="1"/>
    </location>
</feature>
<feature type="region of interest" description="Disordered" evidence="1">
    <location>
        <begin position="24"/>
        <end position="63"/>
    </location>
</feature>
<gene>
    <name evidence="2" type="ORF">AFUS01_LOCUS26026</name>
</gene>
<reference evidence="2" key="1">
    <citation type="submission" date="2021-06" db="EMBL/GenBank/DDBJ databases">
        <authorList>
            <person name="Hodson N. C."/>
            <person name="Mongue J. A."/>
            <person name="Jaron S. K."/>
        </authorList>
    </citation>
    <scope>NUCLEOTIDE SEQUENCE</scope>
</reference>
<keyword evidence="3" id="KW-1185">Reference proteome</keyword>
<name>A0A8J2KCR8_9HEXA</name>
<evidence type="ECO:0000313" key="3">
    <source>
        <dbReference type="Proteomes" id="UP000708208"/>
    </source>
</evidence>
<dbReference type="AlphaFoldDB" id="A0A8J2KCR8"/>
<dbReference type="EMBL" id="CAJVCH010342103">
    <property type="protein sequence ID" value="CAG7815341.1"/>
    <property type="molecule type" value="Genomic_DNA"/>
</dbReference>
<accession>A0A8J2KCR8</accession>